<gene>
    <name evidence="1" type="ORF">O0236_005920</name>
</gene>
<protein>
    <submittedName>
        <fullName evidence="1">Uncharacterized protein</fullName>
    </submittedName>
</protein>
<proteinExistence type="predicted"/>
<evidence type="ECO:0000313" key="2">
    <source>
        <dbReference type="Proteomes" id="UP001149860"/>
    </source>
</evidence>
<dbReference type="Proteomes" id="UP001149860">
    <property type="component" value="Chromosome"/>
</dbReference>
<name>A0ACD5DCL9_9LACO</name>
<accession>A0ACD5DCL9</accession>
<sequence length="82" mass="8892">MLTLYVNGNLGNQEVEISDGTTGQLSGIRIGGSVLNNNSLTIQWTFVSVGGFHEGFVFAGSFEDGMIIDSINGTEKYQIKFR</sequence>
<dbReference type="EMBL" id="CP168151">
    <property type="protein sequence ID" value="XFD38971.1"/>
    <property type="molecule type" value="Genomic_DNA"/>
</dbReference>
<organism evidence="1 2">
    <name type="scientific">Lentilactobacillus terminaliae</name>
    <dbReference type="NCBI Taxonomy" id="3003483"/>
    <lineage>
        <taxon>Bacteria</taxon>
        <taxon>Bacillati</taxon>
        <taxon>Bacillota</taxon>
        <taxon>Bacilli</taxon>
        <taxon>Lactobacillales</taxon>
        <taxon>Lactobacillaceae</taxon>
        <taxon>Lentilactobacillus</taxon>
    </lineage>
</organism>
<reference evidence="1" key="1">
    <citation type="submission" date="2024-08" db="EMBL/GenBank/DDBJ databases">
        <title>Lentilactobacillus sp. nov., isolated from tree bark.</title>
        <authorList>
            <person name="Phuengjayaem S."/>
            <person name="Tanasupawat S."/>
        </authorList>
    </citation>
    <scope>NUCLEOTIDE SEQUENCE</scope>
    <source>
        <strain evidence="1">SPB1-3</strain>
    </source>
</reference>
<keyword evidence="2" id="KW-1185">Reference proteome</keyword>
<evidence type="ECO:0000313" key="1">
    <source>
        <dbReference type="EMBL" id="XFD38971.1"/>
    </source>
</evidence>